<dbReference type="InterPro" id="IPR003374">
    <property type="entry name" value="ApbE-like_sf"/>
</dbReference>
<keyword evidence="4" id="KW-0285">Flavoprotein</keyword>
<protein>
    <recommendedName>
        <fullName evidence="3">FAD:protein FMN transferase</fullName>
        <ecNumber evidence="2">2.7.1.180</ecNumber>
    </recommendedName>
    <alternativeName>
        <fullName evidence="9">Flavin transferase</fullName>
    </alternativeName>
</protein>
<dbReference type="PANTHER" id="PTHR30040:SF2">
    <property type="entry name" value="FAD:PROTEIN FMN TRANSFERASE"/>
    <property type="match status" value="1"/>
</dbReference>
<name>A0A6J6H0S2_9ZZZZ</name>
<evidence type="ECO:0000256" key="6">
    <source>
        <dbReference type="ARBA" id="ARBA00022723"/>
    </source>
</evidence>
<dbReference type="PANTHER" id="PTHR30040">
    <property type="entry name" value="THIAMINE BIOSYNTHESIS LIPOPROTEIN APBE"/>
    <property type="match status" value="1"/>
</dbReference>
<dbReference type="GO" id="GO:0016740">
    <property type="term" value="F:transferase activity"/>
    <property type="evidence" value="ECO:0007669"/>
    <property type="project" value="UniProtKB-KW"/>
</dbReference>
<evidence type="ECO:0000256" key="1">
    <source>
        <dbReference type="ARBA" id="ARBA00001946"/>
    </source>
</evidence>
<dbReference type="SUPFAM" id="SSF143631">
    <property type="entry name" value="ApbE-like"/>
    <property type="match status" value="1"/>
</dbReference>
<evidence type="ECO:0000256" key="5">
    <source>
        <dbReference type="ARBA" id="ARBA00022679"/>
    </source>
</evidence>
<dbReference type="EC" id="2.7.1.180" evidence="2"/>
<dbReference type="Gene3D" id="3.10.520.10">
    <property type="entry name" value="ApbE-like domains"/>
    <property type="match status" value="2"/>
</dbReference>
<evidence type="ECO:0000256" key="2">
    <source>
        <dbReference type="ARBA" id="ARBA00011955"/>
    </source>
</evidence>
<evidence type="ECO:0000256" key="10">
    <source>
        <dbReference type="ARBA" id="ARBA00048540"/>
    </source>
</evidence>
<evidence type="ECO:0000256" key="4">
    <source>
        <dbReference type="ARBA" id="ARBA00022630"/>
    </source>
</evidence>
<evidence type="ECO:0000256" key="3">
    <source>
        <dbReference type="ARBA" id="ARBA00016337"/>
    </source>
</evidence>
<evidence type="ECO:0000256" key="9">
    <source>
        <dbReference type="ARBA" id="ARBA00031306"/>
    </source>
</evidence>
<keyword evidence="7" id="KW-0274">FAD</keyword>
<comment type="cofactor">
    <cofactor evidence="1">
        <name>Mg(2+)</name>
        <dbReference type="ChEBI" id="CHEBI:18420"/>
    </cofactor>
</comment>
<evidence type="ECO:0000313" key="11">
    <source>
        <dbReference type="EMBL" id="CAB4607292.1"/>
    </source>
</evidence>
<evidence type="ECO:0000256" key="7">
    <source>
        <dbReference type="ARBA" id="ARBA00022827"/>
    </source>
</evidence>
<dbReference type="GO" id="GO:0046872">
    <property type="term" value="F:metal ion binding"/>
    <property type="evidence" value="ECO:0007669"/>
    <property type="project" value="UniProtKB-KW"/>
</dbReference>
<keyword evidence="8" id="KW-0460">Magnesium</keyword>
<dbReference type="InterPro" id="IPR024932">
    <property type="entry name" value="ApbE"/>
</dbReference>
<proteinExistence type="predicted"/>
<accession>A0A6J6H0S2</accession>
<gene>
    <name evidence="11" type="ORF">UFOPK1842_00569</name>
</gene>
<keyword evidence="5" id="KW-0808">Transferase</keyword>
<reference evidence="11" key="1">
    <citation type="submission" date="2020-05" db="EMBL/GenBank/DDBJ databases">
        <authorList>
            <person name="Chiriac C."/>
            <person name="Salcher M."/>
            <person name="Ghai R."/>
            <person name="Kavagutti S V."/>
        </authorList>
    </citation>
    <scope>NUCLEOTIDE SEQUENCE</scope>
</reference>
<dbReference type="EMBL" id="CAEZUQ010000054">
    <property type="protein sequence ID" value="CAB4607292.1"/>
    <property type="molecule type" value="Genomic_DNA"/>
</dbReference>
<keyword evidence="6" id="KW-0479">Metal-binding</keyword>
<dbReference type="AlphaFoldDB" id="A0A6J6H0S2"/>
<dbReference type="Pfam" id="PF02424">
    <property type="entry name" value="ApbE"/>
    <property type="match status" value="2"/>
</dbReference>
<organism evidence="11">
    <name type="scientific">freshwater metagenome</name>
    <dbReference type="NCBI Taxonomy" id="449393"/>
    <lineage>
        <taxon>unclassified sequences</taxon>
        <taxon>metagenomes</taxon>
        <taxon>ecological metagenomes</taxon>
    </lineage>
</organism>
<comment type="catalytic activity">
    <reaction evidence="10">
        <text>L-threonyl-[protein] + FAD = FMN-L-threonyl-[protein] + AMP + H(+)</text>
        <dbReference type="Rhea" id="RHEA:36847"/>
        <dbReference type="Rhea" id="RHEA-COMP:11060"/>
        <dbReference type="Rhea" id="RHEA-COMP:11061"/>
        <dbReference type="ChEBI" id="CHEBI:15378"/>
        <dbReference type="ChEBI" id="CHEBI:30013"/>
        <dbReference type="ChEBI" id="CHEBI:57692"/>
        <dbReference type="ChEBI" id="CHEBI:74257"/>
        <dbReference type="ChEBI" id="CHEBI:456215"/>
        <dbReference type="EC" id="2.7.1.180"/>
    </reaction>
</comment>
<evidence type="ECO:0000256" key="8">
    <source>
        <dbReference type="ARBA" id="ARBA00022842"/>
    </source>
</evidence>
<sequence length="252" mass="27430">MSTEISKVMREIPMWGTIVFIECDGPDKDLLETGIDKCAEFFQEVDEVFSTYKTDSQVSKLRRGEIEIGDCTEDLQKVWQLCLKAKKITDGSFDPWCVEGGFDPSGYVKGWASDKAIEILRGHGATFIQVNGAGDLSLFGGPHKIGIRSPEDEKVILKIFELEGGAIATSGTYERGAHIRDPHTGLIAIGARSATVVGPDGGLADALATALIVSGRDGAIWFAKPELSEYHAWVIDRHDDVAWSVGYGHGRD</sequence>